<dbReference type="RefSeq" id="XP_009265072.1">
    <property type="nucleotide sequence ID" value="XM_009266797.1"/>
</dbReference>
<dbReference type="InterPro" id="IPR011990">
    <property type="entry name" value="TPR-like_helical_dom_sf"/>
</dbReference>
<dbReference type="AlphaFoldDB" id="I7AFQ5"/>
<dbReference type="KEGG" id="ero:EROM_081590"/>
<accession>I7AFQ5</accession>
<gene>
    <name evidence="1" type="ordered locus">EROM_081590</name>
</gene>
<name>I7AFQ5_ENCRO</name>
<dbReference type="HOGENOM" id="CLU_711791_0_0_1"/>
<protein>
    <submittedName>
        <fullName evidence="1">Uncharacterized protein</fullName>
    </submittedName>
</protein>
<dbReference type="SUPFAM" id="SSF48452">
    <property type="entry name" value="TPR-like"/>
    <property type="match status" value="1"/>
</dbReference>
<dbReference type="OrthoDB" id="2191486at2759"/>
<organism evidence="1 2">
    <name type="scientific">Encephalitozoon romaleae (strain SJ-2008)</name>
    <name type="common">Microsporidian parasite</name>
    <dbReference type="NCBI Taxonomy" id="1178016"/>
    <lineage>
        <taxon>Eukaryota</taxon>
        <taxon>Fungi</taxon>
        <taxon>Fungi incertae sedis</taxon>
        <taxon>Microsporidia</taxon>
        <taxon>Unikaryonidae</taxon>
        <taxon>Encephalitozoon</taxon>
    </lineage>
</organism>
<dbReference type="GeneID" id="20521894"/>
<evidence type="ECO:0000313" key="2">
    <source>
        <dbReference type="Proteomes" id="UP000010094"/>
    </source>
</evidence>
<dbReference type="VEuPathDB" id="MicrosporidiaDB:EROM_081590"/>
<keyword evidence="2" id="KW-1185">Reference proteome</keyword>
<sequence length="390" mass="45608">MEEIEKNVAGKIDSLLYEEALQIIDSTPLTYESGINIYPYKGQILYLQKRYEESATFLRRLMESFPQSIKAKRFLYLSLLALGDFRSSFTIAKECWKDGDYRRSTLIRILAHSLVLRNFDFLESLDAHCDEPLLLSMAYIYSGKLDRAVEIMKTIEDSSNTKMYLDALISVRTKSIYMLDYVRYLNEDIFVTAINCLEKKQRVFEKIENLGCKYVEIKIMHIAKKTLGRNEYENVVKSVSSRNEKGHWCRRDCLLGRLRASREERVFFKKNNIYDATERYADLENIFESLRSGNFSDGLEGLKRIYRLETVSDLEKHLKNGQNTLVLNEIERFYLDHGKKEDACHYSDLSAAAHSLRVRDVIECLSRLMDENMIGEIIELLELDLFNKNI</sequence>
<dbReference type="Proteomes" id="UP000010094">
    <property type="component" value="Chromosome VIII"/>
</dbReference>
<evidence type="ECO:0000313" key="1">
    <source>
        <dbReference type="EMBL" id="AFN83575.1"/>
    </source>
</evidence>
<dbReference type="EMBL" id="CP003525">
    <property type="protein sequence ID" value="AFN83575.1"/>
    <property type="molecule type" value="Genomic_DNA"/>
</dbReference>
<proteinExistence type="predicted"/>
<reference evidence="1 2" key="1">
    <citation type="journal article" date="2012" name="Proc. Natl. Acad. Sci. U.S.A.">
        <title>Gain and loss of multiple functionally related, horizontally transferred genes in the reduced genomes of two microsporidian parasites.</title>
        <authorList>
            <person name="Pombert J.-F."/>
            <person name="Selman M."/>
            <person name="Burki F."/>
            <person name="Bardell F.T."/>
            <person name="Farinelli L."/>
            <person name="Solter L.F."/>
            <person name="Whitman D.W."/>
            <person name="Weiss L.M."/>
            <person name="Corradi N."/>
            <person name="Keeling P.J."/>
        </authorList>
    </citation>
    <scope>NUCLEOTIDE SEQUENCE [LARGE SCALE GENOMIC DNA]</scope>
    <source>
        <strain evidence="1 2">SJ-2008</strain>
    </source>
</reference>
<dbReference type="Gene3D" id="1.25.40.10">
    <property type="entry name" value="Tetratricopeptide repeat domain"/>
    <property type="match status" value="1"/>
</dbReference>